<dbReference type="InterPro" id="IPR037794">
    <property type="entry name" value="TAF12"/>
</dbReference>
<dbReference type="PANTHER" id="PTHR12264:SF21">
    <property type="entry name" value="TRANSCRIPTION INITIATION FACTOR TFIID SUBUNIT 12"/>
    <property type="match status" value="1"/>
</dbReference>
<organism evidence="2 3">
    <name type="scientific">Dunaliella salina</name>
    <name type="common">Green alga</name>
    <name type="synonym">Protococcus salinus</name>
    <dbReference type="NCBI Taxonomy" id="3046"/>
    <lineage>
        <taxon>Eukaryota</taxon>
        <taxon>Viridiplantae</taxon>
        <taxon>Chlorophyta</taxon>
        <taxon>core chlorophytes</taxon>
        <taxon>Chlorophyceae</taxon>
        <taxon>CS clade</taxon>
        <taxon>Chlamydomonadales</taxon>
        <taxon>Dunaliellaceae</taxon>
        <taxon>Dunaliella</taxon>
    </lineage>
</organism>
<name>A0ABQ7GIZ7_DUNSA</name>
<dbReference type="InterPro" id="IPR009072">
    <property type="entry name" value="Histone-fold"/>
</dbReference>
<feature type="compositionally biased region" description="Low complexity" evidence="1">
    <location>
        <begin position="42"/>
        <end position="66"/>
    </location>
</feature>
<keyword evidence="3" id="KW-1185">Reference proteome</keyword>
<dbReference type="PANTHER" id="PTHR12264">
    <property type="entry name" value="TRANSCRIPTION INITIATION FACTOR TFIID SUBUNIT 12"/>
    <property type="match status" value="1"/>
</dbReference>
<gene>
    <name evidence="2" type="ORF">DUNSADRAFT_8706</name>
</gene>
<feature type="region of interest" description="Disordered" evidence="1">
    <location>
        <begin position="1"/>
        <end position="81"/>
    </location>
</feature>
<evidence type="ECO:0000313" key="2">
    <source>
        <dbReference type="EMBL" id="KAF5834581.1"/>
    </source>
</evidence>
<reference evidence="2" key="1">
    <citation type="submission" date="2017-08" db="EMBL/GenBank/DDBJ databases">
        <authorList>
            <person name="Polle J.E."/>
            <person name="Barry K."/>
            <person name="Cushman J."/>
            <person name="Schmutz J."/>
            <person name="Tran D."/>
            <person name="Hathwaick L.T."/>
            <person name="Yim W.C."/>
            <person name="Jenkins J."/>
            <person name="Mckie-Krisberg Z.M."/>
            <person name="Prochnik S."/>
            <person name="Lindquist E."/>
            <person name="Dockter R.B."/>
            <person name="Adam C."/>
            <person name="Molina H."/>
            <person name="Bunkerborg J."/>
            <person name="Jin E."/>
            <person name="Buchheim M."/>
            <person name="Magnuson J."/>
        </authorList>
    </citation>
    <scope>NUCLEOTIDE SEQUENCE</scope>
    <source>
        <strain evidence="2">CCAP 19/18</strain>
    </source>
</reference>
<protein>
    <recommendedName>
        <fullName evidence="4">Transcription initiation factor TFIID subunit 12 domain-containing protein</fullName>
    </recommendedName>
</protein>
<accession>A0ABQ7GIZ7</accession>
<evidence type="ECO:0008006" key="4">
    <source>
        <dbReference type="Google" id="ProtNLM"/>
    </source>
</evidence>
<dbReference type="Proteomes" id="UP000815325">
    <property type="component" value="Unassembled WGS sequence"/>
</dbReference>
<comment type="caution">
    <text evidence="2">The sequence shown here is derived from an EMBL/GenBank/DDBJ whole genome shotgun (WGS) entry which is preliminary data.</text>
</comment>
<sequence>MQGQPGDFSGLHGLVNAAASMQQQADLSASKKRKLEQSEDGQQQQQPGFAVGSTSSMPPPSSRSGLMPPPRKKSEDDAWVLPRRGVQQALKAAGLDKDFKLEGGTELQGALMELYGTLIENAVQFGCSNARMRKSPVLKPRDMAVYLERTWGISVPGFAGEQVRAHRRPAVSEVHWRRLTASRQVVNDTLPRRGAGAAAAAQLQQ</sequence>
<dbReference type="Gene3D" id="1.10.20.10">
    <property type="entry name" value="Histone, subunit A"/>
    <property type="match status" value="1"/>
</dbReference>
<evidence type="ECO:0000256" key="1">
    <source>
        <dbReference type="SAM" id="MobiDB-lite"/>
    </source>
</evidence>
<evidence type="ECO:0000313" key="3">
    <source>
        <dbReference type="Proteomes" id="UP000815325"/>
    </source>
</evidence>
<proteinExistence type="predicted"/>
<dbReference type="EMBL" id="MU069748">
    <property type="protein sequence ID" value="KAF5834581.1"/>
    <property type="molecule type" value="Genomic_DNA"/>
</dbReference>